<protein>
    <recommendedName>
        <fullName evidence="3">Pyocin activator protein PrtN</fullName>
    </recommendedName>
</protein>
<dbReference type="EMBL" id="JOJP01000001">
    <property type="protein sequence ID" value="KEI71297.1"/>
    <property type="molecule type" value="Genomic_DNA"/>
</dbReference>
<dbReference type="STRING" id="305900.GV64_11610"/>
<dbReference type="Pfam" id="PF11112">
    <property type="entry name" value="PyocinActivator"/>
    <property type="match status" value="1"/>
</dbReference>
<evidence type="ECO:0008006" key="3">
    <source>
        <dbReference type="Google" id="ProtNLM"/>
    </source>
</evidence>
<dbReference type="GO" id="GO:0006355">
    <property type="term" value="P:regulation of DNA-templated transcription"/>
    <property type="evidence" value="ECO:0007669"/>
    <property type="project" value="InterPro"/>
</dbReference>
<accession>A0A081KAX1</accession>
<name>A0A081KAX1_9GAMM</name>
<keyword evidence="2" id="KW-1185">Reference proteome</keyword>
<reference evidence="1 2" key="1">
    <citation type="submission" date="2014-06" db="EMBL/GenBank/DDBJ databases">
        <title>Whole Genome Sequences of Three Symbiotic Endozoicomonas Bacteria.</title>
        <authorList>
            <person name="Neave M.J."/>
            <person name="Apprill A."/>
            <person name="Voolstra C.R."/>
        </authorList>
    </citation>
    <scope>NUCLEOTIDE SEQUENCE [LARGE SCALE GENOMIC DNA]</scope>
    <source>
        <strain evidence="1 2">DSM 22380</strain>
    </source>
</reference>
<gene>
    <name evidence="1" type="ORF">GV64_11610</name>
</gene>
<dbReference type="AlphaFoldDB" id="A0A081KAX1"/>
<sequence length="77" mass="9108">MLYGKYKKPVINLSECCEEVLGLCYKNAREAARRCELPFPVVRTRNTRHAPYLVHIRDLARYLDSTFEDARKDFDKL</sequence>
<dbReference type="InterPro" id="IPR020518">
    <property type="entry name" value="Tscrpt_reg_PrtN"/>
</dbReference>
<proteinExistence type="predicted"/>
<organism evidence="1 2">
    <name type="scientific">Endozoicomonas elysicola</name>
    <dbReference type="NCBI Taxonomy" id="305900"/>
    <lineage>
        <taxon>Bacteria</taxon>
        <taxon>Pseudomonadati</taxon>
        <taxon>Pseudomonadota</taxon>
        <taxon>Gammaproteobacteria</taxon>
        <taxon>Oceanospirillales</taxon>
        <taxon>Endozoicomonadaceae</taxon>
        <taxon>Endozoicomonas</taxon>
    </lineage>
</organism>
<dbReference type="eggNOG" id="ENOG5032YRW">
    <property type="taxonomic scope" value="Bacteria"/>
</dbReference>
<comment type="caution">
    <text evidence="1">The sequence shown here is derived from an EMBL/GenBank/DDBJ whole genome shotgun (WGS) entry which is preliminary data.</text>
</comment>
<evidence type="ECO:0000313" key="1">
    <source>
        <dbReference type="EMBL" id="KEI71297.1"/>
    </source>
</evidence>
<evidence type="ECO:0000313" key="2">
    <source>
        <dbReference type="Proteomes" id="UP000027997"/>
    </source>
</evidence>
<dbReference type="Proteomes" id="UP000027997">
    <property type="component" value="Unassembled WGS sequence"/>
</dbReference>